<keyword evidence="3" id="KW-1185">Reference proteome</keyword>
<gene>
    <name evidence="2" type="ORF">HYH02_004589</name>
</gene>
<accession>A0A835WNS9</accession>
<comment type="caution">
    <text evidence="2">The sequence shown here is derived from an EMBL/GenBank/DDBJ whole genome shotgun (WGS) entry which is preliminary data.</text>
</comment>
<organism evidence="2 3">
    <name type="scientific">Chlamydomonas schloesseri</name>
    <dbReference type="NCBI Taxonomy" id="2026947"/>
    <lineage>
        <taxon>Eukaryota</taxon>
        <taxon>Viridiplantae</taxon>
        <taxon>Chlorophyta</taxon>
        <taxon>core chlorophytes</taxon>
        <taxon>Chlorophyceae</taxon>
        <taxon>CS clade</taxon>
        <taxon>Chlamydomonadales</taxon>
        <taxon>Chlamydomonadaceae</taxon>
        <taxon>Chlamydomonas</taxon>
    </lineage>
</organism>
<dbReference type="AlphaFoldDB" id="A0A835WNS9"/>
<dbReference type="InterPro" id="IPR006202">
    <property type="entry name" value="Neur_chan_lig-bd"/>
</dbReference>
<sequence length="329" mass="34260">MTNPLDGNAGAAIPAARVEVNVSALLQRAISLDTTNSKYDAVWWVVLTWHDAGAGAEVLLRTGTVATSVPCTRACDSSGLLSSGCCDSIWLPSVELPNLIAYDQDQLPRYRISANATSGTVTWSTRLVGTWYAPLDFRAYPFDHQHLLMELTIADSQSHAVGLVWEHVAKLNNTAHTKGADLAGWRVKWAKGKIYDSRGCQLAFGVTAPRYEAVDTSGLVSLDGSSSNTSISSATGGSSSSSSTAAVLAGGGALAAGGVNGSSNNSSSGGTGAVAAVQYISIGIPDRFFPENPGIGTTEPGDCGEHPTLYDEARALYGPIVLVADIMHN</sequence>
<protein>
    <recommendedName>
        <fullName evidence="1">Neurotransmitter-gated ion-channel ligand-binding domain-containing protein</fullName>
    </recommendedName>
</protein>
<dbReference type="OrthoDB" id="2016799at2759"/>
<feature type="domain" description="Neurotransmitter-gated ion-channel ligand-binding" evidence="1">
    <location>
        <begin position="15"/>
        <end position="176"/>
    </location>
</feature>
<dbReference type="GO" id="GO:0005230">
    <property type="term" value="F:extracellular ligand-gated monoatomic ion channel activity"/>
    <property type="evidence" value="ECO:0007669"/>
    <property type="project" value="InterPro"/>
</dbReference>
<evidence type="ECO:0000313" key="2">
    <source>
        <dbReference type="EMBL" id="KAG2450752.1"/>
    </source>
</evidence>
<proteinExistence type="predicted"/>
<dbReference type="Gene3D" id="2.70.170.10">
    <property type="entry name" value="Neurotransmitter-gated ion-channel ligand-binding domain"/>
    <property type="match status" value="1"/>
</dbReference>
<dbReference type="EMBL" id="JAEHOD010000010">
    <property type="protein sequence ID" value="KAG2450752.1"/>
    <property type="molecule type" value="Genomic_DNA"/>
</dbReference>
<dbReference type="GO" id="GO:0016020">
    <property type="term" value="C:membrane"/>
    <property type="evidence" value="ECO:0007669"/>
    <property type="project" value="InterPro"/>
</dbReference>
<name>A0A835WNS9_9CHLO</name>
<evidence type="ECO:0000259" key="1">
    <source>
        <dbReference type="Pfam" id="PF02931"/>
    </source>
</evidence>
<dbReference type="SUPFAM" id="SSF63712">
    <property type="entry name" value="Nicotinic receptor ligand binding domain-like"/>
    <property type="match status" value="1"/>
</dbReference>
<dbReference type="Pfam" id="PF02931">
    <property type="entry name" value="Neur_chan_LBD"/>
    <property type="match status" value="1"/>
</dbReference>
<reference evidence="2" key="1">
    <citation type="journal article" date="2020" name="bioRxiv">
        <title>Comparative genomics of Chlamydomonas.</title>
        <authorList>
            <person name="Craig R.J."/>
            <person name="Hasan A.R."/>
            <person name="Ness R.W."/>
            <person name="Keightley P.D."/>
        </authorList>
    </citation>
    <scope>NUCLEOTIDE SEQUENCE</scope>
    <source>
        <strain evidence="2">CCAP 11/173</strain>
    </source>
</reference>
<dbReference type="Proteomes" id="UP000613740">
    <property type="component" value="Unassembled WGS sequence"/>
</dbReference>
<dbReference type="InterPro" id="IPR036734">
    <property type="entry name" value="Neur_chan_lig-bd_sf"/>
</dbReference>
<evidence type="ECO:0000313" key="3">
    <source>
        <dbReference type="Proteomes" id="UP000613740"/>
    </source>
</evidence>